<keyword evidence="4 6" id="KW-1133">Transmembrane helix</keyword>
<evidence type="ECO:0000313" key="9">
    <source>
        <dbReference type="Proteomes" id="UP001309448"/>
    </source>
</evidence>
<feature type="transmembrane region" description="Helical" evidence="6">
    <location>
        <begin position="535"/>
        <end position="555"/>
    </location>
</feature>
<dbReference type="PANTHER" id="PTHR46795:SF3">
    <property type="entry name" value="ABC TRANSPORTER PERMEASE"/>
    <property type="match status" value="1"/>
</dbReference>
<feature type="transmembrane region" description="Helical" evidence="6">
    <location>
        <begin position="200"/>
        <end position="223"/>
    </location>
</feature>
<evidence type="ECO:0000256" key="2">
    <source>
        <dbReference type="ARBA" id="ARBA00022475"/>
    </source>
</evidence>
<feature type="transmembrane region" description="Helical" evidence="6">
    <location>
        <begin position="293"/>
        <end position="317"/>
    </location>
</feature>
<evidence type="ECO:0000256" key="6">
    <source>
        <dbReference type="PIRNR" id="PIRNR018968"/>
    </source>
</evidence>
<dbReference type="Pfam" id="PF02687">
    <property type="entry name" value="FtsX"/>
    <property type="match status" value="2"/>
</dbReference>
<protein>
    <submittedName>
        <fullName evidence="8">ABC transporter permease</fullName>
    </submittedName>
</protein>
<comment type="subcellular location">
    <subcellularLocation>
        <location evidence="1 6">Cell membrane</location>
        <topology evidence="1 6">Multi-pass membrane protein</topology>
    </subcellularLocation>
</comment>
<dbReference type="Proteomes" id="UP001309448">
    <property type="component" value="Unassembled WGS sequence"/>
</dbReference>
<accession>A0ABU6MX40</accession>
<gene>
    <name evidence="8" type="ORF">P4U88_16055</name>
</gene>
<evidence type="ECO:0000256" key="5">
    <source>
        <dbReference type="ARBA" id="ARBA00023136"/>
    </source>
</evidence>
<dbReference type="InterPro" id="IPR052536">
    <property type="entry name" value="ABC-4_Integral_Memb_Prot"/>
</dbReference>
<dbReference type="InterPro" id="IPR003838">
    <property type="entry name" value="ABC3_permease_C"/>
</dbReference>
<feature type="transmembrane region" description="Helical" evidence="6">
    <location>
        <begin position="102"/>
        <end position="127"/>
    </location>
</feature>
<reference evidence="8 9" key="1">
    <citation type="submission" date="2023-03" db="EMBL/GenBank/DDBJ databases">
        <title>Bacillus Genome Sequencing.</title>
        <authorList>
            <person name="Dunlap C."/>
        </authorList>
    </citation>
    <scope>NUCLEOTIDE SEQUENCE [LARGE SCALE GENOMIC DNA]</scope>
    <source>
        <strain evidence="8 9">B-615</strain>
    </source>
</reference>
<evidence type="ECO:0000256" key="1">
    <source>
        <dbReference type="ARBA" id="ARBA00004651"/>
    </source>
</evidence>
<keyword evidence="6" id="KW-0813">Transport</keyword>
<sequence>MTLFDIVQRNIRRNFKEYILYFVSLTASIVIYFMFASLRYNTQINAILTNSVETKNLLQSAKLVLIVFIAIFIIYSTNFFIKKRKKEVGLYSLLGITKKQIGTMLFCETIIMGSVALVIGVLIGSWSSKLAFEILMSLMKLKVPVHFEFSIKALIDTSVVFLAILLFTAWKNSRVIYQFSLIEMFQADHQGESMPKVSRIIAYMSIILIGLGYLSAFFIHEIIKFLQIPTYKKPMYIPAIILIAIVLGTYLLFTSYTVVILKKMRSKRKMFYNGMSIMNISQLLYRVKGNAKLLAIIAILSAVALTAIGTVTSVYFYGQAEAKNKAPYSFSYKKQEDAIEKRMQGVFEENKKKNSIIRDFEVEMVTVKGGPFEEEGNTSLPNPPYKIAYDFQLMSQSNLNKNAKNLGVKKVELNPGEVVIYNLQPDKNFEKGNRLQLPLEVEPKISVIQGIEMRKLTNLGDLVVIVPDQLYEMVKQTHQTYIVKNIDVTQQKDSKELTEGLLKIVPAAADDDDDIKINTFYKTNIDVMETYGTNLFIGGFLGFVFVLATGSIIYYKQLSEAHANQRYYETLRKIGVTKKEVRKSISKQVRFNFILPVLIGLVHSLFALPVISNMPIFNIIIPILISSGVYCIIYFGYYVLTVYSYFRIVYK</sequence>
<feature type="transmembrane region" description="Helical" evidence="6">
    <location>
        <begin position="235"/>
        <end position="261"/>
    </location>
</feature>
<dbReference type="InterPro" id="IPR027022">
    <property type="entry name" value="ABC_permease_BceB-typ"/>
</dbReference>
<comment type="caution">
    <text evidence="8">The sequence shown here is derived from an EMBL/GenBank/DDBJ whole genome shotgun (WGS) entry which is preliminary data.</text>
</comment>
<feature type="transmembrane region" description="Helical" evidence="6">
    <location>
        <begin position="60"/>
        <end position="81"/>
    </location>
</feature>
<evidence type="ECO:0000313" key="8">
    <source>
        <dbReference type="EMBL" id="MED1567433.1"/>
    </source>
</evidence>
<keyword evidence="2 6" id="KW-1003">Cell membrane</keyword>
<dbReference type="EMBL" id="JARMDB010000011">
    <property type="protein sequence ID" value="MED1567433.1"/>
    <property type="molecule type" value="Genomic_DNA"/>
</dbReference>
<dbReference type="PIRSF" id="PIRSF018968">
    <property type="entry name" value="ABC_permease_BceB"/>
    <property type="match status" value="1"/>
</dbReference>
<feature type="transmembrane region" description="Helical" evidence="6">
    <location>
        <begin position="591"/>
        <end position="611"/>
    </location>
</feature>
<keyword evidence="5 6" id="KW-0472">Membrane</keyword>
<proteinExistence type="inferred from homology"/>
<evidence type="ECO:0000256" key="4">
    <source>
        <dbReference type="ARBA" id="ARBA00022989"/>
    </source>
</evidence>
<name>A0ABU6MX40_9BACI</name>
<feature type="transmembrane region" description="Helical" evidence="6">
    <location>
        <begin position="147"/>
        <end position="170"/>
    </location>
</feature>
<feature type="transmembrane region" description="Helical" evidence="6">
    <location>
        <begin position="18"/>
        <end position="40"/>
    </location>
</feature>
<dbReference type="PANTHER" id="PTHR46795">
    <property type="entry name" value="ABC TRANSPORTER PERMEASE-RELATED-RELATED"/>
    <property type="match status" value="1"/>
</dbReference>
<comment type="similarity">
    <text evidence="6">Belongs to the ABC-4 integral membrane protein family.</text>
</comment>
<feature type="domain" description="ABC3 transporter permease C-terminal" evidence="7">
    <location>
        <begin position="63"/>
        <end position="176"/>
    </location>
</feature>
<feature type="transmembrane region" description="Helical" evidence="6">
    <location>
        <begin position="617"/>
        <end position="646"/>
    </location>
</feature>
<dbReference type="RefSeq" id="WP_327920318.1">
    <property type="nucleotide sequence ID" value="NZ_JARMDB010000011.1"/>
</dbReference>
<organism evidence="8 9">
    <name type="scientific">Bacillus paramycoides</name>
    <dbReference type="NCBI Taxonomy" id="2026194"/>
    <lineage>
        <taxon>Bacteria</taxon>
        <taxon>Bacillati</taxon>
        <taxon>Bacillota</taxon>
        <taxon>Bacilli</taxon>
        <taxon>Bacillales</taxon>
        <taxon>Bacillaceae</taxon>
        <taxon>Bacillus</taxon>
        <taxon>Bacillus cereus group</taxon>
    </lineage>
</organism>
<keyword evidence="9" id="KW-1185">Reference proteome</keyword>
<evidence type="ECO:0000259" key="7">
    <source>
        <dbReference type="Pfam" id="PF02687"/>
    </source>
</evidence>
<keyword evidence="3 6" id="KW-0812">Transmembrane</keyword>
<feature type="domain" description="ABC3 transporter permease C-terminal" evidence="7">
    <location>
        <begin position="540"/>
        <end position="642"/>
    </location>
</feature>
<evidence type="ECO:0000256" key="3">
    <source>
        <dbReference type="ARBA" id="ARBA00022692"/>
    </source>
</evidence>